<name>A0A2A2AZ94_9BURK</name>
<dbReference type="RefSeq" id="WP_095551648.1">
    <property type="nucleotide sequence ID" value="NZ_NSJE01000007.1"/>
</dbReference>
<evidence type="ECO:0000313" key="2">
    <source>
        <dbReference type="Proteomes" id="UP000218439"/>
    </source>
</evidence>
<organism evidence="1 2">
    <name type="scientific">Vandammella animalimorsus</name>
    <dbReference type="NCBI Taxonomy" id="2029117"/>
    <lineage>
        <taxon>Bacteria</taxon>
        <taxon>Pseudomonadati</taxon>
        <taxon>Pseudomonadota</taxon>
        <taxon>Betaproteobacteria</taxon>
        <taxon>Burkholderiales</taxon>
        <taxon>Comamonadaceae</taxon>
        <taxon>Vandammella</taxon>
    </lineage>
</organism>
<evidence type="ECO:0000313" key="1">
    <source>
        <dbReference type="EMBL" id="PAT43024.1"/>
    </source>
</evidence>
<gene>
    <name evidence="1" type="ORF">CK621_05675</name>
</gene>
<sequence>MPFDDDPPPTPASQALRAWHATLVEAMRSGVRPDQGVFTQAMPPLAASARARDFLAAEWEVEEAAGHIEAQKQDSWFHDVQTRQALSVAPNDDEAWSRPVAEVAGDRLAVYAAPEDMREGRVARWVDL</sequence>
<proteinExistence type="predicted"/>
<comment type="caution">
    <text evidence="1">The sequence shown here is derived from an EMBL/GenBank/DDBJ whole genome shotgun (WGS) entry which is preliminary data.</text>
</comment>
<dbReference type="Proteomes" id="UP000218439">
    <property type="component" value="Unassembled WGS sequence"/>
</dbReference>
<protein>
    <submittedName>
        <fullName evidence="1">Uncharacterized protein</fullName>
    </submittedName>
</protein>
<accession>A0A2A2AZ94</accession>
<dbReference type="EMBL" id="NSJE01000007">
    <property type="protein sequence ID" value="PAT43024.1"/>
    <property type="molecule type" value="Genomic_DNA"/>
</dbReference>
<dbReference type="AlphaFoldDB" id="A0A2A2AZ94"/>
<reference evidence="1 2" key="1">
    <citation type="submission" date="2017-08" db="EMBL/GenBank/DDBJ databases">
        <title>WGS of Clinical strains of the CDC Group NO-1 linked to zoonotic infections in humans.</title>
        <authorList>
            <person name="Bernier A.-M."/>
            <person name="Bernard K."/>
        </authorList>
    </citation>
    <scope>NUCLEOTIDE SEQUENCE [LARGE SCALE GENOMIC DNA]</scope>
    <source>
        <strain evidence="1 2">NML120219</strain>
    </source>
</reference>